<dbReference type="Pfam" id="PF14291">
    <property type="entry name" value="DUF4371"/>
    <property type="match status" value="1"/>
</dbReference>
<keyword evidence="3" id="KW-1185">Reference proteome</keyword>
<gene>
    <name evidence="2" type="ORF">MEUPH1_LOCUS8930</name>
</gene>
<sequence>MGVTIDCEFEKSIEKEKEKWRNILRIIIDVILFCSKNNLTLRGSTEKIGDLNSDIFLQLIELISHYSPILTQYVQVVKQSNFCTSYFSPTIQNEIIVLLGQTIRNKIITSIKEAKYYGIMFDYTPDISHKEQMSQIIRYVQIDNTEISIEESFVDFIQSREKTGLVSEILKKLEEYGIELKNCRAQGYDNGANMAGKYV</sequence>
<feature type="domain" description="DUF4371" evidence="1">
    <location>
        <begin position="4"/>
        <end position="198"/>
    </location>
</feature>
<protein>
    <recommendedName>
        <fullName evidence="1">DUF4371 domain-containing protein</fullName>
    </recommendedName>
</protein>
<dbReference type="PANTHER" id="PTHR45749:SF21">
    <property type="entry name" value="DUF4371 DOMAIN-CONTAINING PROTEIN"/>
    <property type="match status" value="1"/>
</dbReference>
<dbReference type="PANTHER" id="PTHR45749">
    <property type="match status" value="1"/>
</dbReference>
<proteinExistence type="predicted"/>
<evidence type="ECO:0000259" key="1">
    <source>
        <dbReference type="Pfam" id="PF14291"/>
    </source>
</evidence>
<evidence type="ECO:0000313" key="3">
    <source>
        <dbReference type="Proteomes" id="UP001160148"/>
    </source>
</evidence>
<dbReference type="Proteomes" id="UP001160148">
    <property type="component" value="Unassembled WGS sequence"/>
</dbReference>
<dbReference type="EMBL" id="CARXXK010000002">
    <property type="protein sequence ID" value="CAI6352725.1"/>
    <property type="molecule type" value="Genomic_DNA"/>
</dbReference>
<accession>A0AAV0WA03</accession>
<evidence type="ECO:0000313" key="2">
    <source>
        <dbReference type="EMBL" id="CAI6352725.1"/>
    </source>
</evidence>
<dbReference type="AlphaFoldDB" id="A0AAV0WA03"/>
<organism evidence="2 3">
    <name type="scientific">Macrosiphum euphorbiae</name>
    <name type="common">potato aphid</name>
    <dbReference type="NCBI Taxonomy" id="13131"/>
    <lineage>
        <taxon>Eukaryota</taxon>
        <taxon>Metazoa</taxon>
        <taxon>Ecdysozoa</taxon>
        <taxon>Arthropoda</taxon>
        <taxon>Hexapoda</taxon>
        <taxon>Insecta</taxon>
        <taxon>Pterygota</taxon>
        <taxon>Neoptera</taxon>
        <taxon>Paraneoptera</taxon>
        <taxon>Hemiptera</taxon>
        <taxon>Sternorrhyncha</taxon>
        <taxon>Aphidomorpha</taxon>
        <taxon>Aphidoidea</taxon>
        <taxon>Aphididae</taxon>
        <taxon>Macrosiphini</taxon>
        <taxon>Macrosiphum</taxon>
    </lineage>
</organism>
<comment type="caution">
    <text evidence="2">The sequence shown here is derived from an EMBL/GenBank/DDBJ whole genome shotgun (WGS) entry which is preliminary data.</text>
</comment>
<reference evidence="2 3" key="1">
    <citation type="submission" date="2023-01" db="EMBL/GenBank/DDBJ databases">
        <authorList>
            <person name="Whitehead M."/>
        </authorList>
    </citation>
    <scope>NUCLEOTIDE SEQUENCE [LARGE SCALE GENOMIC DNA]</scope>
</reference>
<dbReference type="InterPro" id="IPR025398">
    <property type="entry name" value="DUF4371"/>
</dbReference>
<name>A0AAV0WA03_9HEMI</name>